<evidence type="ECO:0000313" key="2">
    <source>
        <dbReference type="EMBL" id="GLK76466.1"/>
    </source>
</evidence>
<reference evidence="2" key="2">
    <citation type="submission" date="2023-01" db="EMBL/GenBank/DDBJ databases">
        <authorList>
            <person name="Sun Q."/>
            <person name="Evtushenko L."/>
        </authorList>
    </citation>
    <scope>NUCLEOTIDE SEQUENCE</scope>
    <source>
        <strain evidence="2">VKM B-2555</strain>
    </source>
</reference>
<comment type="caution">
    <text evidence="2">The sequence shown here is derived from an EMBL/GenBank/DDBJ whole genome shotgun (WGS) entry which is preliminary data.</text>
</comment>
<keyword evidence="1" id="KW-0472">Membrane</keyword>
<keyword evidence="1" id="KW-0812">Transmembrane</keyword>
<accession>A0A9W6N3P8</accession>
<gene>
    <name evidence="2" type="ORF">GCM10008171_17200</name>
</gene>
<keyword evidence="3" id="KW-1185">Reference proteome</keyword>
<evidence type="ECO:0000256" key="1">
    <source>
        <dbReference type="SAM" id="Phobius"/>
    </source>
</evidence>
<dbReference type="Proteomes" id="UP001143364">
    <property type="component" value="Unassembled WGS sequence"/>
</dbReference>
<evidence type="ECO:0000313" key="3">
    <source>
        <dbReference type="Proteomes" id="UP001143364"/>
    </source>
</evidence>
<reference evidence="2" key="1">
    <citation type="journal article" date="2014" name="Int. J. Syst. Evol. Microbiol.">
        <title>Complete genome sequence of Corynebacterium casei LMG S-19264T (=DSM 44701T), isolated from a smear-ripened cheese.</title>
        <authorList>
            <consortium name="US DOE Joint Genome Institute (JGI-PGF)"/>
            <person name="Walter F."/>
            <person name="Albersmeier A."/>
            <person name="Kalinowski J."/>
            <person name="Ruckert C."/>
        </authorList>
    </citation>
    <scope>NUCLEOTIDE SEQUENCE</scope>
    <source>
        <strain evidence="2">VKM B-2555</strain>
    </source>
</reference>
<name>A0A9W6N3P8_9HYPH</name>
<feature type="transmembrane region" description="Helical" evidence="1">
    <location>
        <begin position="12"/>
        <end position="41"/>
    </location>
</feature>
<dbReference type="EMBL" id="BSFK01000007">
    <property type="protein sequence ID" value="GLK76466.1"/>
    <property type="molecule type" value="Genomic_DNA"/>
</dbReference>
<proteinExistence type="predicted"/>
<protein>
    <submittedName>
        <fullName evidence="2">Uncharacterized protein</fullName>
    </submittedName>
</protein>
<organism evidence="2 3">
    <name type="scientific">Methylopila jiangsuensis</name>
    <dbReference type="NCBI Taxonomy" id="586230"/>
    <lineage>
        <taxon>Bacteria</taxon>
        <taxon>Pseudomonadati</taxon>
        <taxon>Pseudomonadota</taxon>
        <taxon>Alphaproteobacteria</taxon>
        <taxon>Hyphomicrobiales</taxon>
        <taxon>Methylopilaceae</taxon>
        <taxon>Methylopila</taxon>
    </lineage>
</organism>
<sequence>MNASAKIKLENIVGYYSMVFITASAIMAASVIVIVIASSVYNFCYECLYSTSIIKHAFLAWLFTSVGAFFSILIMDLTQHARGLDFDKFSSCTKEMKLKDWFNLKRFYTIKNAVRRQ</sequence>
<dbReference type="AlphaFoldDB" id="A0A9W6N3P8"/>
<keyword evidence="1" id="KW-1133">Transmembrane helix</keyword>
<feature type="transmembrane region" description="Helical" evidence="1">
    <location>
        <begin position="53"/>
        <end position="74"/>
    </location>
</feature>